<sequence length="457" mass="50954">MSLVAGTFAQRHNRRDKADNSSEKVKSERFDKGKLELLLAQKKYEDAKTLIDGVLADPKNQDNKDALTYKAVIYSDLSRDSATKDKYPDALNVASTTLNQLQENTPDTAAFNKLMREDLGINAISAVYSNCFNTGKDAFGKSQWDTAYTQFKTAAHWANYITQNGFSQNPDRNAIDTFTVLYVGFAAQNASGFDSEKGFKNPAMADSAMAIYTMLADRKIAIPDMAAMYQFMIQYYQYKKDKANVSKYLALAKGYYPKQLPLWNQLETTQMLAGGDYSEVIKNYKAKDAAGSLSEMQYVELGETLAKAQRDSKDTAVVSEAGVLAIDAYEKAFAKSPKGLYAFNAGVLNYAEFSKLDDDFYKSRGEGAALKAKRDAIQKSQMPLADTAITWLTKAYEILSAKTDRDKSETISLNRAVDIIANLYSWKMDKARGHDTTAYDKAETGFKKFDALHNTFQ</sequence>
<accession>A0A386HRL5</accession>
<gene>
    <name evidence="2" type="ORF">D6B99_10070</name>
</gene>
<name>A0A386HRL5_9BACT</name>
<organism evidence="2 3">
    <name type="scientific">Arachidicoccus soli</name>
    <dbReference type="NCBI Taxonomy" id="2341117"/>
    <lineage>
        <taxon>Bacteria</taxon>
        <taxon>Pseudomonadati</taxon>
        <taxon>Bacteroidota</taxon>
        <taxon>Chitinophagia</taxon>
        <taxon>Chitinophagales</taxon>
        <taxon>Chitinophagaceae</taxon>
        <taxon>Arachidicoccus</taxon>
    </lineage>
</organism>
<proteinExistence type="predicted"/>
<dbReference type="EMBL" id="CP032489">
    <property type="protein sequence ID" value="AYD47904.1"/>
    <property type="molecule type" value="Genomic_DNA"/>
</dbReference>
<keyword evidence="3" id="KW-1185">Reference proteome</keyword>
<dbReference type="KEGG" id="ark:D6B99_10070"/>
<feature type="region of interest" description="Disordered" evidence="1">
    <location>
        <begin position="1"/>
        <end position="27"/>
    </location>
</feature>
<dbReference type="Proteomes" id="UP000266118">
    <property type="component" value="Chromosome"/>
</dbReference>
<dbReference type="OrthoDB" id="629230at2"/>
<evidence type="ECO:0000313" key="3">
    <source>
        <dbReference type="Proteomes" id="UP000266118"/>
    </source>
</evidence>
<feature type="compositionally biased region" description="Basic and acidic residues" evidence="1">
    <location>
        <begin position="16"/>
        <end position="27"/>
    </location>
</feature>
<protein>
    <submittedName>
        <fullName evidence="2">Uncharacterized protein</fullName>
    </submittedName>
</protein>
<evidence type="ECO:0000313" key="2">
    <source>
        <dbReference type="EMBL" id="AYD47904.1"/>
    </source>
</evidence>
<dbReference type="AlphaFoldDB" id="A0A386HRL5"/>
<reference evidence="2 3" key="1">
    <citation type="submission" date="2018-09" db="EMBL/GenBank/DDBJ databases">
        <title>Arachidicoccus sp. nov., a bacterium isolated from soil.</title>
        <authorList>
            <person name="Weon H.-Y."/>
            <person name="Kwon S.-W."/>
            <person name="Lee S.A."/>
        </authorList>
    </citation>
    <scope>NUCLEOTIDE SEQUENCE [LARGE SCALE GENOMIC DNA]</scope>
    <source>
        <strain evidence="2 3">KIS59-12</strain>
    </source>
</reference>
<evidence type="ECO:0000256" key="1">
    <source>
        <dbReference type="SAM" id="MobiDB-lite"/>
    </source>
</evidence>